<proteinExistence type="predicted"/>
<feature type="compositionally biased region" description="Basic and acidic residues" evidence="1">
    <location>
        <begin position="219"/>
        <end position="239"/>
    </location>
</feature>
<organism evidence="4 5">
    <name type="scientific">Kribbella ginsengisoli</name>
    <dbReference type="NCBI Taxonomy" id="363865"/>
    <lineage>
        <taxon>Bacteria</taxon>
        <taxon>Bacillati</taxon>
        <taxon>Actinomycetota</taxon>
        <taxon>Actinomycetes</taxon>
        <taxon>Propionibacteriales</taxon>
        <taxon>Kribbellaceae</taxon>
        <taxon>Kribbella</taxon>
    </lineage>
</organism>
<evidence type="ECO:0000259" key="3">
    <source>
        <dbReference type="Pfam" id="PF07693"/>
    </source>
</evidence>
<dbReference type="RefSeq" id="WP_344841251.1">
    <property type="nucleotide sequence ID" value="NZ_BAABAA010000003.1"/>
</dbReference>
<evidence type="ECO:0000313" key="4">
    <source>
        <dbReference type="EMBL" id="GAA3561100.1"/>
    </source>
</evidence>
<keyword evidence="2" id="KW-0812">Transmembrane</keyword>
<keyword evidence="2" id="KW-0472">Membrane</keyword>
<feature type="region of interest" description="Disordered" evidence="1">
    <location>
        <begin position="171"/>
        <end position="239"/>
    </location>
</feature>
<dbReference type="Proteomes" id="UP001501222">
    <property type="component" value="Unassembled WGS sequence"/>
</dbReference>
<evidence type="ECO:0000256" key="1">
    <source>
        <dbReference type="SAM" id="MobiDB-lite"/>
    </source>
</evidence>
<dbReference type="PANTHER" id="PTHR22674:SF6">
    <property type="entry name" value="NTPASE KAP FAMILY P-LOOP DOMAIN-CONTAINING PROTEIN 1"/>
    <property type="match status" value="1"/>
</dbReference>
<protein>
    <recommendedName>
        <fullName evidence="3">KAP NTPase domain-containing protein</fullName>
    </recommendedName>
</protein>
<dbReference type="SUPFAM" id="SSF52540">
    <property type="entry name" value="P-loop containing nucleoside triphosphate hydrolases"/>
    <property type="match status" value="1"/>
</dbReference>
<evidence type="ECO:0000313" key="5">
    <source>
        <dbReference type="Proteomes" id="UP001501222"/>
    </source>
</evidence>
<dbReference type="Pfam" id="PF07693">
    <property type="entry name" value="KAP_NTPase"/>
    <property type="match status" value="1"/>
</dbReference>
<feature type="domain" description="KAP NTPase" evidence="3">
    <location>
        <begin position="274"/>
        <end position="655"/>
    </location>
</feature>
<sequence>MADEQQELVVTVEGHRVEVFLRNLFDSDARLLVVPCSISGSIAPDFAVRLDALGIVRPNREFEPGEVVELPSADRRQTILLAAVVAADGPTEQLVLQAARRVGELAVRIGDAAIRPGGTVFPLLGSGAGLLSPENSLRAIAVGFGDGRPEMAPRIHVLDKAIFDRLRKLSSTITPEPPSSSSTADPEMQAATSGHAETASATGSASSASPATTSTGTAHEGRREELVPTHTDGPARIDELGRQGFARVLARRIRDARKEEARNSEQADVPRGGAFIVHLHAPWGAGKTSVLNFLADELRKVDKRAGEKRCVVVEFNAWRHQRIEPPWWWLMTALYAGAVRELWKFDKPRAAWLWLRERLWRSKGGWPGYLALLLVAGAVTWAWRAGWFGAAGNEKLFSPDTVKDYVVTAAAIITPALTVWGLLHTMGRWVFTTSARGARRFMANTSDPMRTVQDHLADLTKWIHHDVVVMIDDLDRCKGPYVVELLEGIQTLFRDVPVTYVIAADRDWLADSYAKEYAEFVSAGGGPGRPVGYLFLEKTFQISTGLPQAGKRLNDFWGRILRSANVPGEQELKRARADAGRELAGKTSEEVRAEVLANPGRTPADEQARLETLAIEMVGERAQQQNQHTLEPFQRLLGRDPNPRAMKRLVNAYGIARGIETLQEVNLADNHLQEQQTALWTILTLRWPKLAGHLARYPEHLQYVGTPDPPTTIPPDLRPLFADPELHDVVHGNAGEENKVEAALTPEFLTETPLR</sequence>
<dbReference type="InterPro" id="IPR052754">
    <property type="entry name" value="NTPase_KAP_P-loop"/>
</dbReference>
<feature type="compositionally biased region" description="Low complexity" evidence="1">
    <location>
        <begin position="190"/>
        <end position="218"/>
    </location>
</feature>
<feature type="compositionally biased region" description="Low complexity" evidence="1">
    <location>
        <begin position="171"/>
        <end position="183"/>
    </location>
</feature>
<accession>A0ABP6X669</accession>
<dbReference type="EMBL" id="BAABAA010000003">
    <property type="protein sequence ID" value="GAA3561100.1"/>
    <property type="molecule type" value="Genomic_DNA"/>
</dbReference>
<reference evidence="5" key="1">
    <citation type="journal article" date="2019" name="Int. J. Syst. Evol. Microbiol.">
        <title>The Global Catalogue of Microorganisms (GCM) 10K type strain sequencing project: providing services to taxonomists for standard genome sequencing and annotation.</title>
        <authorList>
            <consortium name="The Broad Institute Genomics Platform"/>
            <consortium name="The Broad Institute Genome Sequencing Center for Infectious Disease"/>
            <person name="Wu L."/>
            <person name="Ma J."/>
        </authorList>
    </citation>
    <scope>NUCLEOTIDE SEQUENCE [LARGE SCALE GENOMIC DNA]</scope>
    <source>
        <strain evidence="5">JCM 16928</strain>
    </source>
</reference>
<dbReference type="InterPro" id="IPR011646">
    <property type="entry name" value="KAP_P-loop"/>
</dbReference>
<dbReference type="PANTHER" id="PTHR22674">
    <property type="entry name" value="NTPASE, KAP FAMILY P-LOOP DOMAIN-CONTAINING 1"/>
    <property type="match status" value="1"/>
</dbReference>
<name>A0ABP6X669_9ACTN</name>
<dbReference type="InterPro" id="IPR027417">
    <property type="entry name" value="P-loop_NTPase"/>
</dbReference>
<evidence type="ECO:0000256" key="2">
    <source>
        <dbReference type="SAM" id="Phobius"/>
    </source>
</evidence>
<keyword evidence="2" id="KW-1133">Transmembrane helix</keyword>
<gene>
    <name evidence="4" type="ORF">GCM10022235_31840</name>
</gene>
<feature type="transmembrane region" description="Helical" evidence="2">
    <location>
        <begin position="405"/>
        <end position="423"/>
    </location>
</feature>
<feature type="transmembrane region" description="Helical" evidence="2">
    <location>
        <begin position="364"/>
        <end position="385"/>
    </location>
</feature>
<comment type="caution">
    <text evidence="4">The sequence shown here is derived from an EMBL/GenBank/DDBJ whole genome shotgun (WGS) entry which is preliminary data.</text>
</comment>
<keyword evidence="5" id="KW-1185">Reference proteome</keyword>